<dbReference type="InterPro" id="IPR029063">
    <property type="entry name" value="SAM-dependent_MTases_sf"/>
</dbReference>
<dbReference type="GO" id="GO:0032259">
    <property type="term" value="P:methylation"/>
    <property type="evidence" value="ECO:0007669"/>
    <property type="project" value="UniProtKB-KW"/>
</dbReference>
<dbReference type="Proteomes" id="UP000553632">
    <property type="component" value="Unassembled WGS sequence"/>
</dbReference>
<evidence type="ECO:0000256" key="4">
    <source>
        <dbReference type="ARBA" id="ARBA00022679"/>
    </source>
</evidence>
<sequence length="355" mass="39893">MLPTIGEDTTLDESIPPTSARGRSSSASMGDFPPGDGGREAPVFSCGGVGDEEPIQRTADEAAESKWSAVSKGYYSDPYIMQMCRHSVHRQPVINRGYFARVQAMRDAVLDFIDDAKKDGKDTVQIVSLGAGLDTTYWWLREQEEVKGIRLGYLELDMPEVVDRKSSMVMRREALWSCLGNSKDDLLVKDGCGARCIRADEYRSACCDLRSVETVSAALAEIGFQTVGVPTMYIAECVLVYMPPESSDRLLSWMSGSVKEAEARVLAYEQCNPDDPFGRVMMENLKNRGCPLLGLGKYPTVESQRRRYEARGFKYRVAEDMLTVYDDILMVDMDEQIRVAHLEIFDEIEEWQLMM</sequence>
<feature type="compositionally biased region" description="Low complexity" evidence="8">
    <location>
        <begin position="19"/>
        <end position="30"/>
    </location>
</feature>
<dbReference type="AlphaFoldDB" id="A0A7J6SZD8"/>
<dbReference type="PIRSF" id="PIRSF016305">
    <property type="entry name" value="LCM_mtfrase"/>
    <property type="match status" value="1"/>
</dbReference>
<feature type="binding site" evidence="7">
    <location>
        <position position="101"/>
    </location>
    <ligand>
        <name>S-adenosyl-L-methionine</name>
        <dbReference type="ChEBI" id="CHEBI:59789"/>
    </ligand>
</feature>
<dbReference type="EMBL" id="JABANO010015073">
    <property type="protein sequence ID" value="KAF4737500.1"/>
    <property type="molecule type" value="Genomic_DNA"/>
</dbReference>
<dbReference type="Gene3D" id="3.40.50.150">
    <property type="entry name" value="Vaccinia Virus protein VP39"/>
    <property type="match status" value="1"/>
</dbReference>
<evidence type="ECO:0000256" key="7">
    <source>
        <dbReference type="PIRSR" id="PIRSR016305-1"/>
    </source>
</evidence>
<organism evidence="9 10">
    <name type="scientific">Perkinsus olseni</name>
    <name type="common">Perkinsus atlanticus</name>
    <dbReference type="NCBI Taxonomy" id="32597"/>
    <lineage>
        <taxon>Eukaryota</taxon>
        <taxon>Sar</taxon>
        <taxon>Alveolata</taxon>
        <taxon>Perkinsozoa</taxon>
        <taxon>Perkinsea</taxon>
        <taxon>Perkinsida</taxon>
        <taxon>Perkinsidae</taxon>
        <taxon>Perkinsus</taxon>
    </lineage>
</organism>
<evidence type="ECO:0000256" key="2">
    <source>
        <dbReference type="ARBA" id="ARBA00010703"/>
    </source>
</evidence>
<evidence type="ECO:0000256" key="8">
    <source>
        <dbReference type="SAM" id="MobiDB-lite"/>
    </source>
</evidence>
<evidence type="ECO:0000256" key="5">
    <source>
        <dbReference type="ARBA" id="ARBA00022691"/>
    </source>
</evidence>
<evidence type="ECO:0000313" key="10">
    <source>
        <dbReference type="Proteomes" id="UP000553632"/>
    </source>
</evidence>
<feature type="binding site" evidence="7">
    <location>
        <begin position="208"/>
        <end position="209"/>
    </location>
    <ligand>
        <name>S-adenosyl-L-methionine</name>
        <dbReference type="ChEBI" id="CHEBI:59789"/>
    </ligand>
</feature>
<reference evidence="9 10" key="1">
    <citation type="submission" date="2020-04" db="EMBL/GenBank/DDBJ databases">
        <title>Perkinsus olseni comparative genomics.</title>
        <authorList>
            <person name="Bogema D.R."/>
        </authorList>
    </citation>
    <scope>NUCLEOTIDE SEQUENCE [LARGE SCALE GENOMIC DNA]</scope>
    <source>
        <strain evidence="9 10">ATCC PRA-207</strain>
    </source>
</reference>
<dbReference type="PANTHER" id="PTHR13600">
    <property type="entry name" value="LEUCINE CARBOXYL METHYLTRANSFERASE"/>
    <property type="match status" value="1"/>
</dbReference>
<evidence type="ECO:0000313" key="9">
    <source>
        <dbReference type="EMBL" id="KAF4737500.1"/>
    </source>
</evidence>
<evidence type="ECO:0000256" key="3">
    <source>
        <dbReference type="ARBA" id="ARBA00022603"/>
    </source>
</evidence>
<dbReference type="SUPFAM" id="SSF53335">
    <property type="entry name" value="S-adenosyl-L-methionine-dependent methyltransferases"/>
    <property type="match status" value="1"/>
</dbReference>
<dbReference type="PANTHER" id="PTHR13600:SF21">
    <property type="entry name" value="LEUCINE CARBOXYL METHYLTRANSFERASE 1"/>
    <property type="match status" value="1"/>
</dbReference>
<gene>
    <name evidence="9" type="ORF">FOZ63_030670</name>
</gene>
<comment type="similarity">
    <text evidence="2 6">Belongs to the methyltransferase superfamily. LCMT family.</text>
</comment>
<dbReference type="InterPro" id="IPR016651">
    <property type="entry name" value="LCMT1"/>
</dbReference>
<feature type="binding site" evidence="7">
    <location>
        <position position="236"/>
    </location>
    <ligand>
        <name>S-adenosyl-L-methionine</name>
        <dbReference type="ChEBI" id="CHEBI:59789"/>
    </ligand>
</feature>
<comment type="caution">
    <text evidence="9">The sequence shown here is derived from an EMBL/GenBank/DDBJ whole genome shotgun (WGS) entry which is preliminary data.</text>
</comment>
<keyword evidence="10" id="KW-1185">Reference proteome</keyword>
<name>A0A7J6SZD8_PEROL</name>
<evidence type="ECO:0000256" key="1">
    <source>
        <dbReference type="ARBA" id="ARBA00000724"/>
    </source>
</evidence>
<accession>A0A7J6SZD8</accession>
<keyword evidence="5 6" id="KW-0949">S-adenosyl-L-methionine</keyword>
<dbReference type="Pfam" id="PF04072">
    <property type="entry name" value="LCM"/>
    <property type="match status" value="1"/>
</dbReference>
<evidence type="ECO:0000256" key="6">
    <source>
        <dbReference type="PIRNR" id="PIRNR016305"/>
    </source>
</evidence>
<dbReference type="InterPro" id="IPR007213">
    <property type="entry name" value="Ppm1/Ppm2/Tcmp"/>
</dbReference>
<dbReference type="GO" id="GO:0018423">
    <property type="term" value="F:protein C-terminal leucine carboxyl O-methyltransferase activity"/>
    <property type="evidence" value="ECO:0007669"/>
    <property type="project" value="UniProtKB-EC"/>
</dbReference>
<comment type="catalytic activity">
    <reaction evidence="1 6">
        <text>[phosphatase 2A protein]-C-terminal L-leucine + S-adenosyl-L-methionine = [phosphatase 2A protein]-C-terminal L-leucine methyl ester + S-adenosyl-L-homocysteine</text>
        <dbReference type="Rhea" id="RHEA:48544"/>
        <dbReference type="Rhea" id="RHEA-COMP:12134"/>
        <dbReference type="Rhea" id="RHEA-COMP:12135"/>
        <dbReference type="ChEBI" id="CHEBI:57856"/>
        <dbReference type="ChEBI" id="CHEBI:59789"/>
        <dbReference type="ChEBI" id="CHEBI:90516"/>
        <dbReference type="ChEBI" id="CHEBI:90517"/>
        <dbReference type="EC" id="2.1.1.233"/>
    </reaction>
</comment>
<keyword evidence="3 6" id="KW-0489">Methyltransferase</keyword>
<dbReference type="OMA" id="IIYEPIR"/>
<keyword evidence="4 6" id="KW-0808">Transferase</keyword>
<feature type="binding site" evidence="7">
    <location>
        <position position="130"/>
    </location>
    <ligand>
        <name>S-adenosyl-L-methionine</name>
        <dbReference type="ChEBI" id="CHEBI:59789"/>
    </ligand>
</feature>
<comment type="function">
    <text evidence="6">Methylates the carboxyl group of the C-terminal leucine residue of protein phosphatase 2A catalytic subunits to form alpha-leucine ester residues.</text>
</comment>
<feature type="region of interest" description="Disordered" evidence="8">
    <location>
        <begin position="1"/>
        <end position="52"/>
    </location>
</feature>
<protein>
    <recommendedName>
        <fullName evidence="6">Leucine carboxyl methyltransferase 1</fullName>
        <ecNumber evidence="6">2.1.1.233</ecNumber>
    </recommendedName>
</protein>
<dbReference type="EC" id="2.1.1.233" evidence="6"/>
<proteinExistence type="inferred from homology"/>